<dbReference type="PANTHER" id="PTHR43581">
    <property type="entry name" value="ATP/GTP PHOSPHATASE"/>
    <property type="match status" value="1"/>
</dbReference>
<proteinExistence type="predicted"/>
<dbReference type="EC" id="3.6.1.-" evidence="2"/>
<dbReference type="InterPro" id="IPR003959">
    <property type="entry name" value="ATPase_AAA_core"/>
</dbReference>
<dbReference type="SUPFAM" id="SSF52540">
    <property type="entry name" value="P-loop containing nucleoside triphosphate hydrolases"/>
    <property type="match status" value="1"/>
</dbReference>
<gene>
    <name evidence="2" type="ORF">RT761_01073</name>
</gene>
<dbReference type="GO" id="GO:0005524">
    <property type="term" value="F:ATP binding"/>
    <property type="evidence" value="ECO:0007669"/>
    <property type="project" value="InterPro"/>
</dbReference>
<dbReference type="EMBL" id="CP065383">
    <property type="protein sequence ID" value="QPM67860.1"/>
    <property type="molecule type" value="Genomic_DNA"/>
</dbReference>
<evidence type="ECO:0000259" key="1">
    <source>
        <dbReference type="Pfam" id="PF13304"/>
    </source>
</evidence>
<dbReference type="KEGG" id="alam:RT761_01073"/>
<dbReference type="PANTHER" id="PTHR43581:SF4">
    <property type="entry name" value="ATP_GTP PHOSPHATASE"/>
    <property type="match status" value="1"/>
</dbReference>
<keyword evidence="2" id="KW-0378">Hydrolase</keyword>
<protein>
    <submittedName>
        <fullName evidence="2">ATP/GTP phosphatase</fullName>
        <ecNumber evidence="2">3.6.1.-</ecNumber>
    </submittedName>
</protein>
<reference evidence="2 3" key="1">
    <citation type="journal article" date="2021" name="Nat. Commun.">
        <title>Isolation of a member of the candidate phylum Atribacteria reveals a unique cell membrane structure.</title>
        <authorList>
            <person name="Taiki K."/>
            <person name="Nobu M.K."/>
            <person name="Kusada H."/>
            <person name="Meng X.-Y."/>
            <person name="Hosoki N."/>
            <person name="Uematsu K."/>
            <person name="Yoshioka H."/>
            <person name="Kamagata Y."/>
            <person name="Tamaki H."/>
        </authorList>
    </citation>
    <scope>NUCLEOTIDE SEQUENCE [LARGE SCALE GENOMIC DNA]</scope>
    <source>
        <strain evidence="2 3">RT761</strain>
    </source>
</reference>
<dbReference type="AlphaFoldDB" id="A0A7T1F2K4"/>
<evidence type="ECO:0000313" key="3">
    <source>
        <dbReference type="Proteomes" id="UP000594463"/>
    </source>
</evidence>
<dbReference type="Pfam" id="PF13304">
    <property type="entry name" value="AAA_21"/>
    <property type="match status" value="1"/>
</dbReference>
<dbReference type="RefSeq" id="WP_218113037.1">
    <property type="nucleotide sequence ID" value="NZ_CP065383.1"/>
</dbReference>
<name>A0A7T1F2K4_ATRLM</name>
<organism evidence="2 3">
    <name type="scientific">Atribacter laminatus</name>
    <dbReference type="NCBI Taxonomy" id="2847778"/>
    <lineage>
        <taxon>Bacteria</taxon>
        <taxon>Pseudomonadati</taxon>
        <taxon>Atribacterota</taxon>
        <taxon>Atribacteria</taxon>
        <taxon>Atribacterales</taxon>
        <taxon>Atribacteraceae</taxon>
        <taxon>Atribacter</taxon>
    </lineage>
</organism>
<dbReference type="Proteomes" id="UP000594463">
    <property type="component" value="Chromosome"/>
</dbReference>
<keyword evidence="3" id="KW-1185">Reference proteome</keyword>
<sequence>MYYKFTIDNFRGFKNLTLNSLKRVNLISGKNNVGKTSLLEAFFIHCGAFNPDLILRVNAFRGIQPKLIDANKWADVLCSSDFYNFELNKEIKLEGAFDIGESRTVFIRLVKKPRDISKISNTPPGVMSQTLDSNSKKISSSTQSITILEMETHHGNNIDISYIQPEPDGLRIIPPPPLPPFPAIFLASRVLIPLEEEEERFSNLKIVGKDVLLINALKIIEPKLVSLSLIKSGGISVIHADTGEKRLFPLPLMGEGMTRIASLILAIGNAENGVILIDEVENGLHHTILRDFWKVIYKASCEFNTQIIATTHSRECINAAHEAFKEIAKNEFQYYRLDKVDGIIQPFIYDSETLEAALDINIEMR</sequence>
<dbReference type="GO" id="GO:0016887">
    <property type="term" value="F:ATP hydrolysis activity"/>
    <property type="evidence" value="ECO:0007669"/>
    <property type="project" value="InterPro"/>
</dbReference>
<dbReference type="InterPro" id="IPR027417">
    <property type="entry name" value="P-loop_NTPase"/>
</dbReference>
<feature type="domain" description="ATPase AAA-type core" evidence="1">
    <location>
        <begin position="24"/>
        <end position="313"/>
    </location>
</feature>
<accession>A0A7T1F2K4</accession>
<evidence type="ECO:0000313" key="2">
    <source>
        <dbReference type="EMBL" id="QPM67860.1"/>
    </source>
</evidence>
<dbReference type="InterPro" id="IPR051396">
    <property type="entry name" value="Bact_Antivir_Def_Nuclease"/>
</dbReference>
<dbReference type="Gene3D" id="3.40.50.300">
    <property type="entry name" value="P-loop containing nucleotide triphosphate hydrolases"/>
    <property type="match status" value="2"/>
</dbReference>